<dbReference type="Pfam" id="PF05269">
    <property type="entry name" value="Phage_CII"/>
    <property type="match status" value="1"/>
</dbReference>
<evidence type="ECO:0000313" key="2">
    <source>
        <dbReference type="Proteomes" id="UP000674270"/>
    </source>
</evidence>
<dbReference type="InterPro" id="IPR010982">
    <property type="entry name" value="Lambda_DNA-bd_dom_sf"/>
</dbReference>
<dbReference type="Proteomes" id="UP000674270">
    <property type="component" value="Unassembled WGS sequence"/>
</dbReference>
<protein>
    <submittedName>
        <fullName evidence="1">Transcriptional regulator</fullName>
    </submittedName>
</protein>
<evidence type="ECO:0000313" key="1">
    <source>
        <dbReference type="EMBL" id="MBQ0268530.1"/>
    </source>
</evidence>
<dbReference type="GO" id="GO:0006355">
    <property type="term" value="P:regulation of DNA-templated transcription"/>
    <property type="evidence" value="ECO:0007669"/>
    <property type="project" value="InterPro"/>
</dbReference>
<dbReference type="AlphaFoldDB" id="A0A8I2ANA7"/>
<dbReference type="GO" id="GO:0003677">
    <property type="term" value="F:DNA binding"/>
    <property type="evidence" value="ECO:0007669"/>
    <property type="project" value="InterPro"/>
</dbReference>
<dbReference type="InterPro" id="IPR001387">
    <property type="entry name" value="Cro/C1-type_HTH"/>
</dbReference>
<dbReference type="EMBL" id="JAGKLY010000003">
    <property type="protein sequence ID" value="MBQ0268530.1"/>
    <property type="molecule type" value="Genomic_DNA"/>
</dbReference>
<dbReference type="Gene3D" id="1.10.260.40">
    <property type="entry name" value="lambda repressor-like DNA-binding domains"/>
    <property type="match status" value="1"/>
</dbReference>
<organism evidence="1 2">
    <name type="scientific">Providencia huaxiensis</name>
    <dbReference type="NCBI Taxonomy" id="2027290"/>
    <lineage>
        <taxon>Bacteria</taxon>
        <taxon>Pseudomonadati</taxon>
        <taxon>Pseudomonadota</taxon>
        <taxon>Gammaproteobacteria</taxon>
        <taxon>Enterobacterales</taxon>
        <taxon>Morganellaceae</taxon>
        <taxon>Providencia</taxon>
    </lineage>
</organism>
<dbReference type="InterPro" id="IPR007933">
    <property type="entry name" value="Transcrpt_activ_CII"/>
</dbReference>
<name>A0A8I2ANA7_9GAMM</name>
<reference evidence="1" key="1">
    <citation type="submission" date="2021-03" db="EMBL/GenBank/DDBJ databases">
        <authorList>
            <person name="Stanton E."/>
        </authorList>
    </citation>
    <scope>NUCLEOTIDE SEQUENCE</scope>
    <source>
        <strain evidence="1">2020EL-00113</strain>
    </source>
</reference>
<dbReference type="CDD" id="cd00093">
    <property type="entry name" value="HTH_XRE"/>
    <property type="match status" value="1"/>
</dbReference>
<sequence>MDYAISRNVRAIEARIRKGIILTTPKQVAKAVGVHESQITRWQAENGFVEKAARLLDAIGFDAPIQDVIIQGDEARALIQMLEHVRYPKRKTSKAATDEAQMELI</sequence>
<accession>A0A8I2ANA7</accession>
<comment type="caution">
    <text evidence="1">The sequence shown here is derived from an EMBL/GenBank/DDBJ whole genome shotgun (WGS) entry which is preliminary data.</text>
</comment>
<proteinExistence type="predicted"/>
<dbReference type="SUPFAM" id="SSF47413">
    <property type="entry name" value="lambda repressor-like DNA-binding domains"/>
    <property type="match status" value="1"/>
</dbReference>
<dbReference type="RefSeq" id="WP_036978872.1">
    <property type="nucleotide sequence ID" value="NZ_JAGKLY010000003.1"/>
</dbReference>
<gene>
    <name evidence="1" type="ORF">J7T18_09495</name>
</gene>